<feature type="region of interest" description="Disordered" evidence="1">
    <location>
        <begin position="1"/>
        <end position="36"/>
    </location>
</feature>
<keyword evidence="4" id="KW-1185">Reference proteome</keyword>
<feature type="region of interest" description="Disordered" evidence="1">
    <location>
        <begin position="506"/>
        <end position="536"/>
    </location>
</feature>
<sequence>MARPQDRKRQRPHELSQSRPPGKRAKYTGEGNFSPTFWDNLSKVWLTPRSLRELDRRNNAQPQPRFAAPEYQTELARFARHGGPDLRHLRGYTERQSAADDMSSSRSSTSRSRRTQSTNATSVAPRTKKSSAYGKEFQQHLTDYNIYHADHDYDSDIPEPENLAKMHEELTAKRASLSPSRFPLSAFRDFKQRNAQASFENDVIRAVIPMICGNSDIHNKQNVLFTGLKPITNEDAVRPQPDFFDGAQLRDLSQKLRNDHDILSTGIPTKHPNVPVEPNFFLEVKGPNGNASVAQRQACYDGAYGARAMHALQNYQETEPTYDGNAYTYSSTYHAGTGTLQLYAHHLTAPSTTEKRPGYHMTQIDGWQMTGNIDSFRRGATAFRNARDSAERYRNSFIEAANTRTTLSTATIREDVVEAEEVFSTHSHSQHDSADCTAYTAWQDADDALQQQIADGSDLQDDTKVPSKVPSKVPRYLYSEENSPNLSHESAAFAFDNPSMSLTSSFTTITTDPKRSRGSITTPSSSKRINSSEGQKDLGVKKALGFPWSKVRESLSMYTRSR</sequence>
<feature type="compositionally biased region" description="Polar residues" evidence="1">
    <location>
        <begin position="518"/>
        <end position="533"/>
    </location>
</feature>
<organism evidence="3 4">
    <name type="scientific">Metarhizium rileyi (strain RCEF 4871)</name>
    <name type="common">Nomuraea rileyi</name>
    <dbReference type="NCBI Taxonomy" id="1649241"/>
    <lineage>
        <taxon>Eukaryota</taxon>
        <taxon>Fungi</taxon>
        <taxon>Dikarya</taxon>
        <taxon>Ascomycota</taxon>
        <taxon>Pezizomycotina</taxon>
        <taxon>Sordariomycetes</taxon>
        <taxon>Hypocreomycetidae</taxon>
        <taxon>Hypocreales</taxon>
        <taxon>Clavicipitaceae</taxon>
        <taxon>Metarhizium</taxon>
    </lineage>
</organism>
<dbReference type="EMBL" id="AZHC01000018">
    <property type="protein sequence ID" value="OAA40692.1"/>
    <property type="molecule type" value="Genomic_DNA"/>
</dbReference>
<evidence type="ECO:0000313" key="4">
    <source>
        <dbReference type="Proteomes" id="UP000243498"/>
    </source>
</evidence>
<accession>A0A167C270</accession>
<dbReference type="Proteomes" id="UP000243498">
    <property type="component" value="Unassembled WGS sequence"/>
</dbReference>
<comment type="caution">
    <text evidence="3">The sequence shown here is derived from an EMBL/GenBank/DDBJ whole genome shotgun (WGS) entry which is preliminary data.</text>
</comment>
<evidence type="ECO:0000313" key="3">
    <source>
        <dbReference type="EMBL" id="OAA40692.1"/>
    </source>
</evidence>
<dbReference type="Pfam" id="PF25545">
    <property type="entry name" value="DUF7924"/>
    <property type="match status" value="1"/>
</dbReference>
<feature type="compositionally biased region" description="Basic and acidic residues" evidence="1">
    <location>
        <begin position="82"/>
        <end position="93"/>
    </location>
</feature>
<name>A0A167C270_METRR</name>
<gene>
    <name evidence="3" type="ORF">NOR_05780</name>
</gene>
<dbReference type="AlphaFoldDB" id="A0A167C270"/>
<evidence type="ECO:0000256" key="1">
    <source>
        <dbReference type="SAM" id="MobiDB-lite"/>
    </source>
</evidence>
<evidence type="ECO:0000259" key="2">
    <source>
        <dbReference type="Pfam" id="PF25545"/>
    </source>
</evidence>
<dbReference type="STRING" id="1081105.A0A167C270"/>
<reference evidence="3 4" key="1">
    <citation type="journal article" date="2016" name="Genome Biol. Evol.">
        <title>Divergent and convergent evolution of fungal pathogenicity.</title>
        <authorList>
            <person name="Shang Y."/>
            <person name="Xiao G."/>
            <person name="Zheng P."/>
            <person name="Cen K."/>
            <person name="Zhan S."/>
            <person name="Wang C."/>
        </authorList>
    </citation>
    <scope>NUCLEOTIDE SEQUENCE [LARGE SCALE GENOMIC DNA]</scope>
    <source>
        <strain evidence="3 4">RCEF 4871</strain>
    </source>
</reference>
<feature type="region of interest" description="Disordered" evidence="1">
    <location>
        <begin position="80"/>
        <end position="133"/>
    </location>
</feature>
<proteinExistence type="predicted"/>
<protein>
    <recommendedName>
        <fullName evidence="2">DUF7924 domain-containing protein</fullName>
    </recommendedName>
</protein>
<dbReference type="OrthoDB" id="4941301at2759"/>
<feature type="compositionally biased region" description="Basic and acidic residues" evidence="1">
    <location>
        <begin position="1"/>
        <end position="16"/>
    </location>
</feature>
<feature type="compositionally biased region" description="Low complexity" evidence="1">
    <location>
        <begin position="104"/>
        <end position="122"/>
    </location>
</feature>
<feature type="domain" description="DUF7924" evidence="2">
    <location>
        <begin position="236"/>
        <end position="371"/>
    </location>
</feature>
<dbReference type="InterPro" id="IPR057684">
    <property type="entry name" value="DUF7924"/>
</dbReference>
<dbReference type="OMA" id="TYRWHRT"/>